<dbReference type="PROSITE" id="PS51192">
    <property type="entry name" value="HELICASE_ATP_BIND_1"/>
    <property type="match status" value="1"/>
</dbReference>
<dbReference type="InterPro" id="IPR001650">
    <property type="entry name" value="Helicase_C-like"/>
</dbReference>
<evidence type="ECO:0000256" key="8">
    <source>
        <dbReference type="ARBA" id="ARBA00022840"/>
    </source>
</evidence>
<dbReference type="InterPro" id="IPR038257">
    <property type="entry name" value="CRISPR-assoc_Cas3_HD_sf"/>
</dbReference>
<evidence type="ECO:0000313" key="14">
    <source>
        <dbReference type="Proteomes" id="UP000031366"/>
    </source>
</evidence>
<evidence type="ECO:0000259" key="10">
    <source>
        <dbReference type="PROSITE" id="PS51192"/>
    </source>
</evidence>
<evidence type="ECO:0000256" key="4">
    <source>
        <dbReference type="ARBA" id="ARBA00022723"/>
    </source>
</evidence>
<dbReference type="PROSITE" id="PS51194">
    <property type="entry name" value="HELICASE_CTER"/>
    <property type="match status" value="1"/>
</dbReference>
<dbReference type="Gene3D" id="3.40.50.300">
    <property type="entry name" value="P-loop containing nucleotide triphosphate hydrolases"/>
    <property type="match status" value="2"/>
</dbReference>
<keyword evidence="8" id="KW-0067">ATP-binding</keyword>
<dbReference type="NCBIfam" id="TIGR01596">
    <property type="entry name" value="cas3_HD"/>
    <property type="match status" value="1"/>
</dbReference>
<dbReference type="GO" id="GO:0051607">
    <property type="term" value="P:defense response to virus"/>
    <property type="evidence" value="ECO:0007669"/>
    <property type="project" value="UniProtKB-KW"/>
</dbReference>
<keyword evidence="6" id="KW-0378">Hydrolase</keyword>
<dbReference type="InterPro" id="IPR011545">
    <property type="entry name" value="DEAD/DEAH_box_helicase_dom"/>
</dbReference>
<dbReference type="PROSITE" id="PS51643">
    <property type="entry name" value="HD_CAS3"/>
    <property type="match status" value="1"/>
</dbReference>
<gene>
    <name evidence="13" type="ORF">U732_4235</name>
</gene>
<dbReference type="Pfam" id="PF22590">
    <property type="entry name" value="Cas3-like_C_2"/>
    <property type="match status" value="1"/>
</dbReference>
<dbReference type="NCBIfam" id="TIGR01587">
    <property type="entry name" value="cas3_core"/>
    <property type="match status" value="1"/>
</dbReference>
<keyword evidence="13" id="KW-0255">Endonuclease</keyword>
<keyword evidence="9" id="KW-0051">Antiviral defense</keyword>
<dbReference type="InterPro" id="IPR006474">
    <property type="entry name" value="Helicase_Cas3_CRISPR-ass_core"/>
</dbReference>
<comment type="caution">
    <text evidence="13">The sequence shown here is derived from an EMBL/GenBank/DDBJ whole genome shotgun (WGS) entry which is preliminary data.</text>
</comment>
<dbReference type="InterPro" id="IPR050547">
    <property type="entry name" value="DEAD_box_RNA_helicases"/>
</dbReference>
<evidence type="ECO:0000259" key="11">
    <source>
        <dbReference type="PROSITE" id="PS51194"/>
    </source>
</evidence>
<feature type="domain" description="Helicase ATP-binding" evidence="10">
    <location>
        <begin position="233"/>
        <end position="409"/>
    </location>
</feature>
<comment type="similarity">
    <text evidence="1">In the N-terminal section; belongs to the CRISPR-associated nuclease Cas3-HD family.</text>
</comment>
<dbReference type="Gene3D" id="1.10.3210.30">
    <property type="match status" value="1"/>
</dbReference>
<keyword evidence="4" id="KW-0479">Metal-binding</keyword>
<dbReference type="PANTHER" id="PTHR47963">
    <property type="entry name" value="DEAD-BOX ATP-DEPENDENT RNA HELICASE 47, MITOCHONDRIAL"/>
    <property type="match status" value="1"/>
</dbReference>
<dbReference type="RefSeq" id="WP_039629662.1">
    <property type="nucleotide sequence ID" value="NZ_AYSO01000007.1"/>
</dbReference>
<dbReference type="GO" id="GO:0003724">
    <property type="term" value="F:RNA helicase activity"/>
    <property type="evidence" value="ECO:0007669"/>
    <property type="project" value="TreeGrafter"/>
</dbReference>
<dbReference type="OrthoDB" id="9810236at2"/>
<dbReference type="AlphaFoldDB" id="A0A0C1R4P8"/>
<dbReference type="GO" id="GO:0005524">
    <property type="term" value="F:ATP binding"/>
    <property type="evidence" value="ECO:0007669"/>
    <property type="project" value="UniProtKB-KW"/>
</dbReference>
<dbReference type="CDD" id="cd09641">
    <property type="entry name" value="Cas3''_I"/>
    <property type="match status" value="1"/>
</dbReference>
<comment type="similarity">
    <text evidence="2">In the central section; belongs to the CRISPR-associated helicase Cas3 family.</text>
</comment>
<keyword evidence="5" id="KW-0547">Nucleotide-binding</keyword>
<name>A0A0C1R4P8_9CLOT</name>
<dbReference type="InterPro" id="IPR006483">
    <property type="entry name" value="CRISPR-assoc_Cas3_HD"/>
</dbReference>
<feature type="domain" description="HD Cas3-type" evidence="12">
    <location>
        <begin position="6"/>
        <end position="192"/>
    </location>
</feature>
<accession>A0A0C1R4P8</accession>
<dbReference type="GO" id="GO:0046872">
    <property type="term" value="F:metal ion binding"/>
    <property type="evidence" value="ECO:0007669"/>
    <property type="project" value="UniProtKB-KW"/>
</dbReference>
<evidence type="ECO:0000256" key="3">
    <source>
        <dbReference type="ARBA" id="ARBA00022722"/>
    </source>
</evidence>
<dbReference type="InterPro" id="IPR027417">
    <property type="entry name" value="P-loop_NTPase"/>
</dbReference>
<dbReference type="GO" id="GO:0016787">
    <property type="term" value="F:hydrolase activity"/>
    <property type="evidence" value="ECO:0007669"/>
    <property type="project" value="UniProtKB-KW"/>
</dbReference>
<evidence type="ECO:0000256" key="5">
    <source>
        <dbReference type="ARBA" id="ARBA00022741"/>
    </source>
</evidence>
<keyword evidence="14" id="KW-1185">Reference proteome</keyword>
<proteinExistence type="inferred from homology"/>
<organism evidence="13 14">
    <name type="scientific">Clostridium argentinense CDC 2741</name>
    <dbReference type="NCBI Taxonomy" id="1418104"/>
    <lineage>
        <taxon>Bacteria</taxon>
        <taxon>Bacillati</taxon>
        <taxon>Bacillota</taxon>
        <taxon>Clostridia</taxon>
        <taxon>Eubacteriales</taxon>
        <taxon>Clostridiaceae</taxon>
        <taxon>Clostridium</taxon>
    </lineage>
</organism>
<dbReference type="SMART" id="SM00487">
    <property type="entry name" value="DEXDc"/>
    <property type="match status" value="1"/>
</dbReference>
<dbReference type="InterPro" id="IPR054712">
    <property type="entry name" value="Cas3-like_dom"/>
</dbReference>
<evidence type="ECO:0000256" key="9">
    <source>
        <dbReference type="ARBA" id="ARBA00023118"/>
    </source>
</evidence>
<feature type="domain" description="Helicase C-terminal" evidence="11">
    <location>
        <begin position="430"/>
        <end position="580"/>
    </location>
</feature>
<evidence type="ECO:0000256" key="2">
    <source>
        <dbReference type="ARBA" id="ARBA00009046"/>
    </source>
</evidence>
<dbReference type="GO" id="GO:0003723">
    <property type="term" value="F:RNA binding"/>
    <property type="evidence" value="ECO:0007669"/>
    <property type="project" value="TreeGrafter"/>
</dbReference>
<evidence type="ECO:0000259" key="12">
    <source>
        <dbReference type="PROSITE" id="PS51643"/>
    </source>
</evidence>
<dbReference type="SUPFAM" id="SSF52540">
    <property type="entry name" value="P-loop containing nucleoside triphosphate hydrolases"/>
    <property type="match status" value="1"/>
</dbReference>
<sequence length="723" mass="84475">MFYAKTKPEKESIRKHTDNVLKNYELLKEVYSHKIDNLCDMNCERLWYLLRIACEYHDYGKANLAFQNKLKKILGETAEKEADYEEIPHNYLSPAFLPMDKLSEDEQILLSQVIAYHHEREKEPINGEIEYIVKNDLANNLKAITSEMGIEVNKLRSKYSSDIAKKRRITNKSSSYKDYIIMKGLLHRMDHSASAHIVIEEKVDKSVAQCTKEFFDMESESKKKYELREPQLFAMENRDENLLLIASTGIGKTETALFWINDDKAFFTLPLRVSINALYSRVQKDIGFNSIGLIHSTSKEYLVEQGFEDYAEINEQSKLLSKKLNFSTIDQIFKFPFKFKGYEKIYATLAYSKVVIDEIQAYSPEMTAVILKGLEMIHEIGGKFMVMTATFPRIYRDYLNKKGINLKEAEFILDKKRHKIKLNNKSICDDVDNIIEKAKEKKVLVIANTVKRSLEIYDLIKKAGYDDVKLLHSMFIQEDRARLEGEIKEFADKGTKGIWVTTQIVEASLDIDFDYLFTEMSTLDSLFQRFGRCYRKREYKGEVPNVYIYTKDITGVGTIYDEDILNKSINYINVYDETMIEERVKAQLVDKLYSKEELDGTEFYNKFKNAIGCLENIIDYDVTNNEAQKLLRDIETIRAIPEEIYIENIELFEKYRYAIEKKEREKLLMSINKLIVNIPEYKLKISKANIEDIDIEHLKGLKRLKTKYSSTIGVTMDNLDNIF</sequence>
<dbReference type="GO" id="GO:0004519">
    <property type="term" value="F:endonuclease activity"/>
    <property type="evidence" value="ECO:0007669"/>
    <property type="project" value="UniProtKB-KW"/>
</dbReference>
<dbReference type="Pfam" id="PF00270">
    <property type="entry name" value="DEAD"/>
    <property type="match status" value="1"/>
</dbReference>
<reference evidence="13 14" key="1">
    <citation type="journal article" date="2015" name="Infect. Genet. Evol.">
        <title>Genomic sequences of six botulinum neurotoxin-producing strains representing three clostridial species illustrate the mobility and diversity of botulinum neurotoxin genes.</title>
        <authorList>
            <person name="Smith T.J."/>
            <person name="Hill K.K."/>
            <person name="Xie G."/>
            <person name="Foley B.T."/>
            <person name="Williamson C.H."/>
            <person name="Foster J.T."/>
            <person name="Johnson S.L."/>
            <person name="Chertkov O."/>
            <person name="Teshima H."/>
            <person name="Gibbons H.S."/>
            <person name="Johnsky L.A."/>
            <person name="Karavis M.A."/>
            <person name="Smith L.A."/>
        </authorList>
    </citation>
    <scope>NUCLEOTIDE SEQUENCE [LARGE SCALE GENOMIC DNA]</scope>
    <source>
        <strain evidence="13 14">CDC 2741</strain>
    </source>
</reference>
<dbReference type="PANTHER" id="PTHR47963:SF9">
    <property type="entry name" value="CRISPR-ASSOCIATED ENDONUCLEASE_HELICASE CAS3"/>
    <property type="match status" value="1"/>
</dbReference>
<evidence type="ECO:0000256" key="6">
    <source>
        <dbReference type="ARBA" id="ARBA00022801"/>
    </source>
</evidence>
<dbReference type="STRING" id="29341.RSJ17_10285"/>
<evidence type="ECO:0000313" key="13">
    <source>
        <dbReference type="EMBL" id="KIE48457.1"/>
    </source>
</evidence>
<keyword evidence="3" id="KW-0540">Nuclease</keyword>
<evidence type="ECO:0000256" key="7">
    <source>
        <dbReference type="ARBA" id="ARBA00022806"/>
    </source>
</evidence>
<evidence type="ECO:0000256" key="1">
    <source>
        <dbReference type="ARBA" id="ARBA00006847"/>
    </source>
</evidence>
<keyword evidence="7" id="KW-0347">Helicase</keyword>
<dbReference type="EMBL" id="AYSO01000007">
    <property type="protein sequence ID" value="KIE48457.1"/>
    <property type="molecule type" value="Genomic_DNA"/>
</dbReference>
<protein>
    <submittedName>
        <fullName evidence="13">CRISPR-associated endonuclease Cas3-HD</fullName>
    </submittedName>
</protein>
<dbReference type="Proteomes" id="UP000031366">
    <property type="component" value="Unassembled WGS sequence"/>
</dbReference>
<dbReference type="InterPro" id="IPR014001">
    <property type="entry name" value="Helicase_ATP-bd"/>
</dbReference>
<dbReference type="Pfam" id="PF18019">
    <property type="entry name" value="Cas3_HD"/>
    <property type="match status" value="1"/>
</dbReference>